<accession>A0A076ETA8</accession>
<gene>
    <name evidence="8" type="ORF">EP51_33640</name>
</gene>
<comment type="similarity">
    <text evidence="2">Belongs to the intradiol ring-cleavage dioxygenase family.</text>
</comment>
<dbReference type="SUPFAM" id="SSF49482">
    <property type="entry name" value="Aromatic compound dioxygenase"/>
    <property type="match status" value="1"/>
</dbReference>
<dbReference type="Proteomes" id="UP000028488">
    <property type="component" value="Chromosome"/>
</dbReference>
<keyword evidence="4 8" id="KW-0223">Dioxygenase</keyword>
<evidence type="ECO:0000313" key="8">
    <source>
        <dbReference type="EMBL" id="AII09320.1"/>
    </source>
</evidence>
<sequence>MTKYFTEDESVDTVNGRMGIDADDRAAVVMESLVRHLHSFVKDVGITQAEWDLAIDFLTRTGQICGPERQEFILLSDTLGVSMLVDAINHRRPTGATENTVVGPFHVEGAPIRQMGDGISLDGKGESCLFAGQVRDLDGHPIEGACVDVWSDNADGYYDVQQPDIQPRWNNRGRFITGADGRYLFRGIKPTAYPIPDDGPVGRMLDRIGRHPYRPAHMHFLVTADGYERLVTHTFVEGDSYLESDAVFGVKEVLIATYDRNSDGSGTAWSSQYDFVLTRGSS</sequence>
<dbReference type="PROSITE" id="PS00083">
    <property type="entry name" value="INTRADIOL_DIOXYGENAS"/>
    <property type="match status" value="1"/>
</dbReference>
<dbReference type="GO" id="GO:0009712">
    <property type="term" value="P:catechol-containing compound metabolic process"/>
    <property type="evidence" value="ECO:0007669"/>
    <property type="project" value="InterPro"/>
</dbReference>
<dbReference type="InterPro" id="IPR050770">
    <property type="entry name" value="Intradiol_RC_Dioxygenase"/>
</dbReference>
<dbReference type="GO" id="GO:0018576">
    <property type="term" value="F:catechol 1,2-dioxygenase activity"/>
    <property type="evidence" value="ECO:0007669"/>
    <property type="project" value="InterPro"/>
</dbReference>
<dbReference type="InterPro" id="IPR007535">
    <property type="entry name" value="Catechol_dOase_N"/>
</dbReference>
<proteinExistence type="inferred from homology"/>
<dbReference type="AlphaFoldDB" id="A0A076ETA8"/>
<feature type="domain" description="Intradiol ring-cleavage dioxygenases" evidence="7">
    <location>
        <begin position="130"/>
        <end position="158"/>
    </location>
</feature>
<dbReference type="RefSeq" id="WP_128641630.1">
    <property type="nucleotide sequence ID" value="NZ_CP008947.1"/>
</dbReference>
<dbReference type="PANTHER" id="PTHR33711">
    <property type="entry name" value="DIOXYGENASE, PUTATIVE (AFU_ORTHOLOGUE AFUA_2G02910)-RELATED"/>
    <property type="match status" value="1"/>
</dbReference>
<evidence type="ECO:0000256" key="5">
    <source>
        <dbReference type="ARBA" id="ARBA00023002"/>
    </source>
</evidence>
<keyword evidence="3" id="KW-0479">Metal-binding</keyword>
<evidence type="ECO:0000256" key="2">
    <source>
        <dbReference type="ARBA" id="ARBA00007825"/>
    </source>
</evidence>
<dbReference type="Pfam" id="PF00775">
    <property type="entry name" value="Dioxygenase_C"/>
    <property type="match status" value="1"/>
</dbReference>
<evidence type="ECO:0000256" key="3">
    <source>
        <dbReference type="ARBA" id="ARBA00022723"/>
    </source>
</evidence>
<comment type="cofactor">
    <cofactor evidence="1">
        <name>Fe(3+)</name>
        <dbReference type="ChEBI" id="CHEBI:29034"/>
    </cofactor>
</comment>
<evidence type="ECO:0000256" key="4">
    <source>
        <dbReference type="ARBA" id="ARBA00022964"/>
    </source>
</evidence>
<dbReference type="InterPro" id="IPR000627">
    <property type="entry name" value="Intradiol_dOase_C"/>
</dbReference>
<protein>
    <submittedName>
        <fullName evidence="8">6-chlorohydroxyquinol-1,2-dioxygenase</fullName>
    </submittedName>
</protein>
<evidence type="ECO:0000259" key="7">
    <source>
        <dbReference type="PROSITE" id="PS00083"/>
    </source>
</evidence>
<dbReference type="GO" id="GO:0008199">
    <property type="term" value="F:ferric iron binding"/>
    <property type="evidence" value="ECO:0007669"/>
    <property type="project" value="InterPro"/>
</dbReference>
<keyword evidence="6" id="KW-0408">Iron</keyword>
<evidence type="ECO:0000256" key="1">
    <source>
        <dbReference type="ARBA" id="ARBA00001965"/>
    </source>
</evidence>
<dbReference type="eggNOG" id="COG3485">
    <property type="taxonomic scope" value="Bacteria"/>
</dbReference>
<dbReference type="Gene3D" id="2.60.130.10">
    <property type="entry name" value="Aromatic compound dioxygenase"/>
    <property type="match status" value="1"/>
</dbReference>
<evidence type="ECO:0000313" key="9">
    <source>
        <dbReference type="Proteomes" id="UP000028488"/>
    </source>
</evidence>
<evidence type="ECO:0000256" key="6">
    <source>
        <dbReference type="ARBA" id="ARBA00023004"/>
    </source>
</evidence>
<dbReference type="PANTHER" id="PTHR33711:SF7">
    <property type="entry name" value="INTRADIOL RING-CLEAVAGE DIOXYGENASES DOMAIN-CONTAINING PROTEIN-RELATED"/>
    <property type="match status" value="1"/>
</dbReference>
<name>A0A076ETA8_RHOOP</name>
<organism evidence="8 9">
    <name type="scientific">Rhodococcus opacus</name>
    <name type="common">Nocardia opaca</name>
    <dbReference type="NCBI Taxonomy" id="37919"/>
    <lineage>
        <taxon>Bacteria</taxon>
        <taxon>Bacillati</taxon>
        <taxon>Actinomycetota</taxon>
        <taxon>Actinomycetes</taxon>
        <taxon>Mycobacteriales</taxon>
        <taxon>Nocardiaceae</taxon>
        <taxon>Rhodococcus</taxon>
    </lineage>
</organism>
<dbReference type="Pfam" id="PF04444">
    <property type="entry name" value="Dioxygenase_N"/>
    <property type="match status" value="1"/>
</dbReference>
<keyword evidence="5" id="KW-0560">Oxidoreductase</keyword>
<dbReference type="EMBL" id="CP008947">
    <property type="protein sequence ID" value="AII09320.1"/>
    <property type="molecule type" value="Genomic_DNA"/>
</dbReference>
<dbReference type="InterPro" id="IPR015889">
    <property type="entry name" value="Intradiol_dOase_core"/>
</dbReference>
<reference evidence="8 9" key="1">
    <citation type="submission" date="2014-07" db="EMBL/GenBank/DDBJ databases">
        <title>Genome Sequence of Rhodococcus opacus Strain R7, a Biodegrader of Mono- and Polycyclic Aromatic Hydrocarbons.</title>
        <authorList>
            <person name="Di Gennaro P."/>
            <person name="Zampolli J."/>
            <person name="Presti I."/>
            <person name="Cappelletti M."/>
            <person name="D'Ursi P."/>
            <person name="Orro A."/>
            <person name="Mezzelani A."/>
            <person name="Milanesi L."/>
        </authorList>
    </citation>
    <scope>NUCLEOTIDE SEQUENCE [LARGE SCALE GENOMIC DNA]</scope>
    <source>
        <strain evidence="8 9">R7</strain>
    </source>
</reference>